<keyword evidence="2" id="KW-1185">Reference proteome</keyword>
<gene>
    <name evidence="1" type="ORF">NDU88_003535</name>
</gene>
<sequence length="68" mass="7730">MQYTSTQQSALRHHPKCWDDTSGQYVSSIAFTLSKVTEDRRVNVVNLALDFQALPALPELQVQVFLVH</sequence>
<dbReference type="Proteomes" id="UP001066276">
    <property type="component" value="Chromosome 5"/>
</dbReference>
<accession>A0AAV7RH05</accession>
<name>A0AAV7RH05_PLEWA</name>
<comment type="caution">
    <text evidence="1">The sequence shown here is derived from an EMBL/GenBank/DDBJ whole genome shotgun (WGS) entry which is preliminary data.</text>
</comment>
<dbReference type="EMBL" id="JANPWB010000009">
    <property type="protein sequence ID" value="KAJ1150746.1"/>
    <property type="molecule type" value="Genomic_DNA"/>
</dbReference>
<organism evidence="1 2">
    <name type="scientific">Pleurodeles waltl</name>
    <name type="common">Iberian ribbed newt</name>
    <dbReference type="NCBI Taxonomy" id="8319"/>
    <lineage>
        <taxon>Eukaryota</taxon>
        <taxon>Metazoa</taxon>
        <taxon>Chordata</taxon>
        <taxon>Craniata</taxon>
        <taxon>Vertebrata</taxon>
        <taxon>Euteleostomi</taxon>
        <taxon>Amphibia</taxon>
        <taxon>Batrachia</taxon>
        <taxon>Caudata</taxon>
        <taxon>Salamandroidea</taxon>
        <taxon>Salamandridae</taxon>
        <taxon>Pleurodelinae</taxon>
        <taxon>Pleurodeles</taxon>
    </lineage>
</organism>
<evidence type="ECO:0000313" key="1">
    <source>
        <dbReference type="EMBL" id="KAJ1150746.1"/>
    </source>
</evidence>
<dbReference type="AlphaFoldDB" id="A0AAV7RH05"/>
<proteinExistence type="predicted"/>
<evidence type="ECO:0000313" key="2">
    <source>
        <dbReference type="Proteomes" id="UP001066276"/>
    </source>
</evidence>
<reference evidence="1" key="1">
    <citation type="journal article" date="2022" name="bioRxiv">
        <title>Sequencing and chromosome-scale assembly of the giantPleurodeles waltlgenome.</title>
        <authorList>
            <person name="Brown T."/>
            <person name="Elewa A."/>
            <person name="Iarovenko S."/>
            <person name="Subramanian E."/>
            <person name="Araus A.J."/>
            <person name="Petzold A."/>
            <person name="Susuki M."/>
            <person name="Suzuki K.-i.T."/>
            <person name="Hayashi T."/>
            <person name="Toyoda A."/>
            <person name="Oliveira C."/>
            <person name="Osipova E."/>
            <person name="Leigh N.D."/>
            <person name="Simon A."/>
            <person name="Yun M.H."/>
        </authorList>
    </citation>
    <scope>NUCLEOTIDE SEQUENCE</scope>
    <source>
        <strain evidence="1">20211129_DDA</strain>
        <tissue evidence="1">Liver</tissue>
    </source>
</reference>
<protein>
    <submittedName>
        <fullName evidence="1">Uncharacterized protein</fullName>
    </submittedName>
</protein>